<dbReference type="Gene3D" id="1.10.3450.20">
    <property type="match status" value="1"/>
</dbReference>
<sequence length="850" mass="95309">MYDRVRQDFADALLGSRESDRSQLLDLKTGLAAWFSASCQGRADSAKAEQEVRGGVGSLGRDEGAHEGEEVGGATGGEALDQEDIDAWNREARTWQLIARLYQHVPLLSDRLSRQPAAELEASQGSSSHPYETPLSSVQRLLAQSPGLAELELVRTWLSEYLGEYVSVVEVRKGYRPYTRNKIRSEKRTGSNKPASRLNEDKIKIPRTQSLDPDAPQEVREDATYEKALTRALFEYVRAGRLLEALDLTRQADQPWRAASLRGAILHWRPGCGDDEEALDEPEEATGNRNRLLWKAICRTLASKSGIEEHERALYGALSGDLQSVLAVSSSWEAHLWAYVNARLEAAVDKGLNARAGWWSQGATDTFPEACGQVGAVKLNELVVPDALAIIRRANTTETIGSADKGEINRELKQIFEVLAQTESHGVHEQANNPYAVVQRAVILDNVNEFLMHVEQRLLDMRETADPRIYARLVRFFAHLVLFLRRLQVDKPPSDVVANSILRAYVEVLEVDGAKDSLVAMYASALEPESATQSYAHFLKLMPITATEEERRAALARASENDLDVAAVARMTVAMIFDELIPMMPSGLDPEQPLLPLEAPLSEEEICLIRAIDWLTYDESTSEDVILQSNLLLRLFLVSGKVNAARQVLEHVPEHALFVLDDAQVAEDEKTEHLHWKTFFEAYEAHVQFSEVWNKRTTTMGSDHARQTSRHAFVQALREIVEMAQEKMEEVLQMDWLKIQVVLVDVQAERRALELTRIRKIYIPELIFRLHFMLLDSSEFIPGNLAIALNLPNLVADEKHKLYLDFISLHGNSLKQYLAFVRQAHLESFDRLGTDSFKAAASAPTLLGAS</sequence>
<dbReference type="Proteomes" id="UP000245783">
    <property type="component" value="Unassembled WGS sequence"/>
</dbReference>
<dbReference type="RefSeq" id="XP_025371196.1">
    <property type="nucleotide sequence ID" value="XM_025516644.1"/>
</dbReference>
<dbReference type="GO" id="GO:0031080">
    <property type="term" value="C:nuclear pore outer ring"/>
    <property type="evidence" value="ECO:0007669"/>
    <property type="project" value="TreeGrafter"/>
</dbReference>
<accession>A0A316W2E3</accession>
<evidence type="ECO:0000256" key="3">
    <source>
        <dbReference type="ARBA" id="ARBA00022927"/>
    </source>
</evidence>
<dbReference type="InParanoid" id="A0A316W2E3"/>
<dbReference type="GO" id="GO:0006606">
    <property type="term" value="P:protein import into nucleus"/>
    <property type="evidence" value="ECO:0007669"/>
    <property type="project" value="TreeGrafter"/>
</dbReference>
<name>A0A316W2E3_9BASI</name>
<proteinExistence type="inferred from homology"/>
<dbReference type="Gene3D" id="1.20.190.50">
    <property type="match status" value="1"/>
</dbReference>
<evidence type="ECO:0000256" key="4">
    <source>
        <dbReference type="ARBA" id="ARBA00023010"/>
    </source>
</evidence>
<evidence type="ECO:0000313" key="10">
    <source>
        <dbReference type="Proteomes" id="UP000245783"/>
    </source>
</evidence>
<dbReference type="OrthoDB" id="3098at2759"/>
<comment type="similarity">
    <text evidence="7">Belongs to the nucleoporin Nup84/Nup107 family.</text>
</comment>
<feature type="region of interest" description="Disordered" evidence="8">
    <location>
        <begin position="182"/>
        <end position="203"/>
    </location>
</feature>
<dbReference type="PANTHER" id="PTHR13003:SF2">
    <property type="entry name" value="NUCLEAR PORE COMPLEX PROTEIN NUP107"/>
    <property type="match status" value="1"/>
</dbReference>
<evidence type="ECO:0000256" key="8">
    <source>
        <dbReference type="SAM" id="MobiDB-lite"/>
    </source>
</evidence>
<feature type="compositionally biased region" description="Basic and acidic residues" evidence="8">
    <location>
        <begin position="60"/>
        <end position="69"/>
    </location>
</feature>
<keyword evidence="1 7" id="KW-0813">Transport</keyword>
<dbReference type="FunCoup" id="A0A316W2E3">
    <property type="interactions" value="518"/>
</dbReference>
<keyword evidence="7" id="KW-0472">Membrane</keyword>
<dbReference type="EMBL" id="KZ819364">
    <property type="protein sequence ID" value="PWN44036.1"/>
    <property type="molecule type" value="Genomic_DNA"/>
</dbReference>
<dbReference type="GO" id="GO:0017056">
    <property type="term" value="F:structural constituent of nuclear pore"/>
    <property type="evidence" value="ECO:0007669"/>
    <property type="project" value="UniProtKB-UniRule"/>
</dbReference>
<dbReference type="GeneID" id="37038514"/>
<evidence type="ECO:0000256" key="2">
    <source>
        <dbReference type="ARBA" id="ARBA00022816"/>
    </source>
</evidence>
<dbReference type="InterPro" id="IPR007252">
    <property type="entry name" value="Nup84/Nup107"/>
</dbReference>
<reference evidence="9 10" key="1">
    <citation type="journal article" date="2018" name="Mol. Biol. Evol.">
        <title>Broad Genomic Sampling Reveals a Smut Pathogenic Ancestry of the Fungal Clade Ustilaginomycotina.</title>
        <authorList>
            <person name="Kijpornyongpan T."/>
            <person name="Mondo S.J."/>
            <person name="Barry K."/>
            <person name="Sandor L."/>
            <person name="Lee J."/>
            <person name="Lipzen A."/>
            <person name="Pangilinan J."/>
            <person name="LaButti K."/>
            <person name="Hainaut M."/>
            <person name="Henrissat B."/>
            <person name="Grigoriev I.V."/>
            <person name="Spatafora J.W."/>
            <person name="Aime M.C."/>
        </authorList>
    </citation>
    <scope>NUCLEOTIDE SEQUENCE [LARGE SCALE GENOMIC DNA]</scope>
    <source>
        <strain evidence="9 10">MCA 4658</strain>
    </source>
</reference>
<keyword evidence="3" id="KW-0653">Protein transport</keyword>
<dbReference type="PANTHER" id="PTHR13003">
    <property type="entry name" value="NUP107-RELATED"/>
    <property type="match status" value="1"/>
</dbReference>
<keyword evidence="6 7" id="KW-0539">Nucleus</keyword>
<dbReference type="GO" id="GO:0000973">
    <property type="term" value="P:post-transcriptional tethering of RNA polymerase II gene DNA at nuclear periphery"/>
    <property type="evidence" value="ECO:0007669"/>
    <property type="project" value="TreeGrafter"/>
</dbReference>
<comment type="subcellular location">
    <subcellularLocation>
        <location evidence="7">Nucleus</location>
        <location evidence="7">Nuclear pore complex</location>
    </subcellularLocation>
    <subcellularLocation>
        <location evidence="7">Nucleus membrane</location>
    </subcellularLocation>
</comment>
<evidence type="ECO:0000313" key="9">
    <source>
        <dbReference type="EMBL" id="PWN44036.1"/>
    </source>
</evidence>
<keyword evidence="10" id="KW-1185">Reference proteome</keyword>
<comment type="function">
    <text evidence="7">Functions as a component of the nuclear pore complex (NPC).</text>
</comment>
<dbReference type="AlphaFoldDB" id="A0A316W2E3"/>
<dbReference type="GO" id="GO:0031965">
    <property type="term" value="C:nuclear membrane"/>
    <property type="evidence" value="ECO:0007669"/>
    <property type="project" value="UniProtKB-SubCell"/>
</dbReference>
<organism evidence="9 10">
    <name type="scientific">Ceraceosorus guamensis</name>
    <dbReference type="NCBI Taxonomy" id="1522189"/>
    <lineage>
        <taxon>Eukaryota</taxon>
        <taxon>Fungi</taxon>
        <taxon>Dikarya</taxon>
        <taxon>Basidiomycota</taxon>
        <taxon>Ustilaginomycotina</taxon>
        <taxon>Exobasidiomycetes</taxon>
        <taxon>Ceraceosorales</taxon>
        <taxon>Ceraceosoraceae</taxon>
        <taxon>Ceraceosorus</taxon>
    </lineage>
</organism>
<feature type="region of interest" description="Disordered" evidence="8">
    <location>
        <begin position="46"/>
        <end position="80"/>
    </location>
</feature>
<evidence type="ECO:0000256" key="7">
    <source>
        <dbReference type="RuleBase" id="RU365072"/>
    </source>
</evidence>
<dbReference type="Pfam" id="PF04121">
    <property type="entry name" value="Nup84_Nup100"/>
    <property type="match status" value="1"/>
</dbReference>
<comment type="subunit">
    <text evidence="7">Part of the nuclear pore complex (NPC).</text>
</comment>
<evidence type="ECO:0000256" key="6">
    <source>
        <dbReference type="ARBA" id="ARBA00023242"/>
    </source>
</evidence>
<dbReference type="GO" id="GO:0006406">
    <property type="term" value="P:mRNA export from nucleus"/>
    <property type="evidence" value="ECO:0007669"/>
    <property type="project" value="TreeGrafter"/>
</dbReference>
<evidence type="ECO:0000256" key="1">
    <source>
        <dbReference type="ARBA" id="ARBA00022448"/>
    </source>
</evidence>
<dbReference type="STRING" id="1522189.A0A316W2E3"/>
<protein>
    <recommendedName>
        <fullName evidence="7">Nuclear pore complex protein</fullName>
    </recommendedName>
</protein>
<keyword evidence="5 7" id="KW-0906">Nuclear pore complex</keyword>
<keyword evidence="4 7" id="KW-0811">Translocation</keyword>
<evidence type="ECO:0000256" key="5">
    <source>
        <dbReference type="ARBA" id="ARBA00023132"/>
    </source>
</evidence>
<gene>
    <name evidence="9" type="ORF">IE81DRAFT_353185</name>
</gene>
<keyword evidence="2" id="KW-0509">mRNA transport</keyword>